<evidence type="ECO:0000313" key="1">
    <source>
        <dbReference type="EMBL" id="SEA00068.1"/>
    </source>
</evidence>
<dbReference type="RefSeq" id="WP_176974122.1">
    <property type="nucleotide sequence ID" value="NZ_FJNA01000002.1"/>
</dbReference>
<dbReference type="EMBL" id="FNQH01000001">
    <property type="protein sequence ID" value="SEA00068.1"/>
    <property type="molecule type" value="Genomic_DNA"/>
</dbReference>
<reference evidence="1 2" key="1">
    <citation type="submission" date="2016-10" db="EMBL/GenBank/DDBJ databases">
        <authorList>
            <person name="Varghese N."/>
            <person name="Submissions S."/>
        </authorList>
    </citation>
    <scope>NUCLEOTIDE SEQUENCE [LARGE SCALE GENOMIC DNA]</scope>
    <source>
        <strain evidence="1 2">DSM 14526</strain>
    </source>
</reference>
<sequence>MENLKEALSYAVELKDGQEKIVMGYEGKEWYDAKAHDMRELDPRRYPESLKLSSLTSLVGYIMKQLDEIGTYKNLLIHVTDHDTVEVKTELDDQSKRRVLAVAKAITPEIRYKHFMDVESFNIMMQSNFIPNGDSEVVLNYASAIKIDKGAEIADNGISQVTTIKTGVSTLQLAKAPNPVTLKPYRTFQEVDQPESKFVFRINDAPGCALFEADGGIWRAAAKTAIAEYLHNNLIVEQGDEAVKNITILA</sequence>
<name>A0AB37ZXR3_9LACT</name>
<gene>
    <name evidence="1" type="ORF">SAMN04488525_101833</name>
</gene>
<protein>
    <recommendedName>
        <fullName evidence="3">Phage protein</fullName>
    </recommendedName>
</protein>
<evidence type="ECO:0000313" key="2">
    <source>
        <dbReference type="Proteomes" id="UP000199042"/>
    </source>
</evidence>
<dbReference type="AlphaFoldDB" id="A0AB37ZXR3"/>
<dbReference type="Proteomes" id="UP000199042">
    <property type="component" value="Unassembled WGS sequence"/>
</dbReference>
<organism evidence="1 2">
    <name type="scientific">Trichococcus collinsii</name>
    <dbReference type="NCBI Taxonomy" id="157076"/>
    <lineage>
        <taxon>Bacteria</taxon>
        <taxon>Bacillati</taxon>
        <taxon>Bacillota</taxon>
        <taxon>Bacilli</taxon>
        <taxon>Lactobacillales</taxon>
        <taxon>Carnobacteriaceae</taxon>
        <taxon>Trichococcus</taxon>
    </lineage>
</organism>
<keyword evidence="2" id="KW-1185">Reference proteome</keyword>
<comment type="caution">
    <text evidence="1">The sequence shown here is derived from an EMBL/GenBank/DDBJ whole genome shotgun (WGS) entry which is preliminary data.</text>
</comment>
<accession>A0AB37ZXR3</accession>
<evidence type="ECO:0008006" key="3">
    <source>
        <dbReference type="Google" id="ProtNLM"/>
    </source>
</evidence>
<proteinExistence type="predicted"/>